<evidence type="ECO:0000256" key="6">
    <source>
        <dbReference type="SAM" id="Phobius"/>
    </source>
</evidence>
<keyword evidence="4 6" id="KW-0472">Membrane</keyword>
<feature type="transmembrane region" description="Helical" evidence="6">
    <location>
        <begin position="450"/>
        <end position="472"/>
    </location>
</feature>
<feature type="region of interest" description="Disordered" evidence="5">
    <location>
        <begin position="208"/>
        <end position="237"/>
    </location>
</feature>
<dbReference type="InterPro" id="IPR004776">
    <property type="entry name" value="Mem_transp_PIN-like"/>
</dbReference>
<dbReference type="GO" id="GO:0016020">
    <property type="term" value="C:membrane"/>
    <property type="evidence" value="ECO:0007669"/>
    <property type="project" value="UniProtKB-SubCell"/>
</dbReference>
<dbReference type="InterPro" id="IPR040254">
    <property type="entry name" value="Ecm3-like"/>
</dbReference>
<evidence type="ECO:0000256" key="3">
    <source>
        <dbReference type="ARBA" id="ARBA00022989"/>
    </source>
</evidence>
<feature type="transmembrane region" description="Helical" evidence="6">
    <location>
        <begin position="414"/>
        <end position="438"/>
    </location>
</feature>
<feature type="transmembrane region" description="Helical" evidence="6">
    <location>
        <begin position="102"/>
        <end position="124"/>
    </location>
</feature>
<protein>
    <submittedName>
        <fullName evidence="7">Auxin efflux carrier</fullName>
    </submittedName>
</protein>
<evidence type="ECO:0000313" key="7">
    <source>
        <dbReference type="EMBL" id="KAF9786477.1"/>
    </source>
</evidence>
<dbReference type="AlphaFoldDB" id="A0A9P6HGW0"/>
<dbReference type="PANTHER" id="PTHR31274:SF1">
    <property type="entry name" value="AGL149CP"/>
    <property type="match status" value="1"/>
</dbReference>
<evidence type="ECO:0000256" key="1">
    <source>
        <dbReference type="ARBA" id="ARBA00004141"/>
    </source>
</evidence>
<reference evidence="7" key="1">
    <citation type="journal article" date="2020" name="Nat. Commun.">
        <title>Large-scale genome sequencing of mycorrhizal fungi provides insights into the early evolution of symbiotic traits.</title>
        <authorList>
            <person name="Miyauchi S."/>
            <person name="Kiss E."/>
            <person name="Kuo A."/>
            <person name="Drula E."/>
            <person name="Kohler A."/>
            <person name="Sanchez-Garcia M."/>
            <person name="Morin E."/>
            <person name="Andreopoulos B."/>
            <person name="Barry K.W."/>
            <person name="Bonito G."/>
            <person name="Buee M."/>
            <person name="Carver A."/>
            <person name="Chen C."/>
            <person name="Cichocki N."/>
            <person name="Clum A."/>
            <person name="Culley D."/>
            <person name="Crous P.W."/>
            <person name="Fauchery L."/>
            <person name="Girlanda M."/>
            <person name="Hayes R.D."/>
            <person name="Keri Z."/>
            <person name="LaButti K."/>
            <person name="Lipzen A."/>
            <person name="Lombard V."/>
            <person name="Magnuson J."/>
            <person name="Maillard F."/>
            <person name="Murat C."/>
            <person name="Nolan M."/>
            <person name="Ohm R.A."/>
            <person name="Pangilinan J."/>
            <person name="Pereira M.F."/>
            <person name="Perotto S."/>
            <person name="Peter M."/>
            <person name="Pfister S."/>
            <person name="Riley R."/>
            <person name="Sitrit Y."/>
            <person name="Stielow J.B."/>
            <person name="Szollosi G."/>
            <person name="Zifcakova L."/>
            <person name="Stursova M."/>
            <person name="Spatafora J.W."/>
            <person name="Tedersoo L."/>
            <person name="Vaario L.M."/>
            <person name="Yamada A."/>
            <person name="Yan M."/>
            <person name="Wang P."/>
            <person name="Xu J."/>
            <person name="Bruns T."/>
            <person name="Baldrian P."/>
            <person name="Vilgalys R."/>
            <person name="Dunand C."/>
            <person name="Henrissat B."/>
            <person name="Grigoriev I.V."/>
            <person name="Hibbett D."/>
            <person name="Nagy L.G."/>
            <person name="Martin F.M."/>
        </authorList>
    </citation>
    <scope>NUCLEOTIDE SEQUENCE</scope>
    <source>
        <strain evidence="7">UH-Tt-Lm1</strain>
    </source>
</reference>
<reference evidence="7" key="2">
    <citation type="submission" date="2020-11" db="EMBL/GenBank/DDBJ databases">
        <authorList>
            <consortium name="DOE Joint Genome Institute"/>
            <person name="Kuo A."/>
            <person name="Miyauchi S."/>
            <person name="Kiss E."/>
            <person name="Drula E."/>
            <person name="Kohler A."/>
            <person name="Sanchez-Garcia M."/>
            <person name="Andreopoulos B."/>
            <person name="Barry K.W."/>
            <person name="Bonito G."/>
            <person name="Buee M."/>
            <person name="Carver A."/>
            <person name="Chen C."/>
            <person name="Cichocki N."/>
            <person name="Clum A."/>
            <person name="Culley D."/>
            <person name="Crous P.W."/>
            <person name="Fauchery L."/>
            <person name="Girlanda M."/>
            <person name="Hayes R."/>
            <person name="Keri Z."/>
            <person name="Labutti K."/>
            <person name="Lipzen A."/>
            <person name="Lombard V."/>
            <person name="Magnuson J."/>
            <person name="Maillard F."/>
            <person name="Morin E."/>
            <person name="Murat C."/>
            <person name="Nolan M."/>
            <person name="Ohm R."/>
            <person name="Pangilinan J."/>
            <person name="Pereira M."/>
            <person name="Perotto S."/>
            <person name="Peter M."/>
            <person name="Riley R."/>
            <person name="Sitrit Y."/>
            <person name="Stielow B."/>
            <person name="Szollosi G."/>
            <person name="Zifcakova L."/>
            <person name="Stursova M."/>
            <person name="Spatafora J.W."/>
            <person name="Tedersoo L."/>
            <person name="Vaario L.-M."/>
            <person name="Yamada A."/>
            <person name="Yan M."/>
            <person name="Wang P."/>
            <person name="Xu J."/>
            <person name="Bruns T."/>
            <person name="Baldrian P."/>
            <person name="Vilgalys R."/>
            <person name="Henrissat B."/>
            <person name="Grigoriev I.V."/>
            <person name="Hibbett D."/>
            <person name="Nagy L.G."/>
            <person name="Martin F.M."/>
        </authorList>
    </citation>
    <scope>NUCLEOTIDE SEQUENCE</scope>
    <source>
        <strain evidence="7">UH-Tt-Lm1</strain>
    </source>
</reference>
<feature type="transmembrane region" description="Helical" evidence="6">
    <location>
        <begin position="271"/>
        <end position="291"/>
    </location>
</feature>
<evidence type="ECO:0000313" key="8">
    <source>
        <dbReference type="Proteomes" id="UP000736335"/>
    </source>
</evidence>
<feature type="transmembrane region" description="Helical" evidence="6">
    <location>
        <begin position="343"/>
        <end position="363"/>
    </location>
</feature>
<evidence type="ECO:0000256" key="4">
    <source>
        <dbReference type="ARBA" id="ARBA00023136"/>
    </source>
</evidence>
<evidence type="ECO:0000256" key="2">
    <source>
        <dbReference type="ARBA" id="ARBA00022692"/>
    </source>
</evidence>
<dbReference type="OrthoDB" id="435607at2759"/>
<dbReference type="Proteomes" id="UP000736335">
    <property type="component" value="Unassembled WGS sequence"/>
</dbReference>
<name>A0A9P6HGW0_9AGAM</name>
<comment type="caution">
    <text evidence="7">The sequence shown here is derived from an EMBL/GenBank/DDBJ whole genome shotgun (WGS) entry which is preliminary data.</text>
</comment>
<dbReference type="GO" id="GO:0055085">
    <property type="term" value="P:transmembrane transport"/>
    <property type="evidence" value="ECO:0007669"/>
    <property type="project" value="InterPro"/>
</dbReference>
<feature type="transmembrane region" description="Helical" evidence="6">
    <location>
        <begin position="70"/>
        <end position="90"/>
    </location>
</feature>
<proteinExistence type="predicted"/>
<feature type="transmembrane region" description="Helical" evidence="6">
    <location>
        <begin position="375"/>
        <end position="402"/>
    </location>
</feature>
<evidence type="ECO:0000256" key="5">
    <source>
        <dbReference type="SAM" id="MobiDB-lite"/>
    </source>
</evidence>
<keyword evidence="2 6" id="KW-0812">Transmembrane</keyword>
<dbReference type="EMBL" id="WIUZ02000006">
    <property type="protein sequence ID" value="KAF9786477.1"/>
    <property type="molecule type" value="Genomic_DNA"/>
</dbReference>
<organism evidence="7 8">
    <name type="scientific">Thelephora terrestris</name>
    <dbReference type="NCBI Taxonomy" id="56493"/>
    <lineage>
        <taxon>Eukaryota</taxon>
        <taxon>Fungi</taxon>
        <taxon>Dikarya</taxon>
        <taxon>Basidiomycota</taxon>
        <taxon>Agaricomycotina</taxon>
        <taxon>Agaricomycetes</taxon>
        <taxon>Thelephorales</taxon>
        <taxon>Thelephoraceae</taxon>
        <taxon>Thelephora</taxon>
    </lineage>
</organism>
<gene>
    <name evidence="7" type="ORF">BJ322DRAFT_1210855</name>
</gene>
<dbReference type="PANTHER" id="PTHR31274">
    <property type="entry name" value="PROTEIN ECM3"/>
    <property type="match status" value="1"/>
</dbReference>
<accession>A0A9P6HGW0</accession>
<dbReference type="Pfam" id="PF03547">
    <property type="entry name" value="Mem_trans"/>
    <property type="match status" value="1"/>
</dbReference>
<keyword evidence="3 6" id="KW-1133">Transmembrane helix</keyword>
<feature type="transmembrane region" description="Helical" evidence="6">
    <location>
        <begin position="144"/>
        <end position="162"/>
    </location>
</feature>
<sequence length="473" mass="50884">MASAAFLIFSGVIPLVKIFITMFVGYYFARKDLFPQVATRGASQIAINLSLPPLIFSSIVPAFTKDNVSAIWPTFLIALIYAILGLFFGLIIREVCYVPRNFWQGIVVACCLGNWGNLPAAVIVPVTQQPPFNPPTDTNLGVSFIGIFIVVYNIFFWICGLARSLAWDYAPGVPQGEEAQRRVPWSEKPIGSLVHRYLLGKPPLRPSTSALQGADDPSEPTTPTSIEKGEKSTSVQVAVSSQPDPGSTILPVHAPSVAVSSSNLRFLMQTLSFVFAPINLVIAGSLCIALVQPLKALFVDVSSQGGPSWKGPDGRPPLAFVMDTGQLTLAFAATRRYLTSSQLAAFVGSITIPLSLVLLGSFFARMKVPRPISRLPIAAILYVCVAKLVLLPIIGVFTVQAMVKGGFIPPQNRVQIFVAMFLSGTPTSITQLIVSALYASDGDLDTLSAFLLAQYVFMFFSSSALTSISILLS</sequence>
<feature type="transmembrane region" description="Helical" evidence="6">
    <location>
        <begin position="6"/>
        <end position="29"/>
    </location>
</feature>
<keyword evidence="8" id="KW-1185">Reference proteome</keyword>
<comment type="subcellular location">
    <subcellularLocation>
        <location evidence="1">Membrane</location>
        <topology evidence="1">Multi-pass membrane protein</topology>
    </subcellularLocation>
</comment>